<organism evidence="5 6">
    <name type="scientific">Nocardia brasiliensis</name>
    <dbReference type="NCBI Taxonomy" id="37326"/>
    <lineage>
        <taxon>Bacteria</taxon>
        <taxon>Bacillati</taxon>
        <taxon>Actinomycetota</taxon>
        <taxon>Actinomycetes</taxon>
        <taxon>Mycobacteriales</taxon>
        <taxon>Nocardiaceae</taxon>
        <taxon>Nocardia</taxon>
    </lineage>
</organism>
<reference evidence="5 6" key="1">
    <citation type="journal article" date="2019" name="ACS Chem. Biol.">
        <title>Identification and Mobilization of a Cryptic Antibiotic Biosynthesis Gene Locus from a Human-Pathogenic Nocardia Isolate.</title>
        <authorList>
            <person name="Herisse M."/>
            <person name="Ishida K."/>
            <person name="Porter J.L."/>
            <person name="Howden B."/>
            <person name="Hertweck C."/>
            <person name="Stinear T.P."/>
            <person name="Pidot S.J."/>
        </authorList>
    </citation>
    <scope>NUCLEOTIDE SEQUENCE [LARGE SCALE GENOMIC DNA]</scope>
    <source>
        <strain evidence="5 6">AUSMDU00024985</strain>
    </source>
</reference>
<accession>A0A6G9XQQ1</accession>
<dbReference type="AlphaFoldDB" id="A0A6G9XQQ1"/>
<keyword evidence="2 5" id="KW-0808">Transferase</keyword>
<feature type="domain" description="Glycosyltransferase subfamily 4-like N-terminal" evidence="4">
    <location>
        <begin position="16"/>
        <end position="200"/>
    </location>
</feature>
<gene>
    <name evidence="5" type="ORF">F5X71_13835</name>
</gene>
<dbReference type="GO" id="GO:1903509">
    <property type="term" value="P:liposaccharide metabolic process"/>
    <property type="evidence" value="ECO:0007669"/>
    <property type="project" value="UniProtKB-ARBA"/>
</dbReference>
<dbReference type="InterPro" id="IPR028098">
    <property type="entry name" value="Glyco_trans_4-like_N"/>
</dbReference>
<dbReference type="EMBL" id="CP046171">
    <property type="protein sequence ID" value="QIS03247.1"/>
    <property type="molecule type" value="Genomic_DNA"/>
</dbReference>
<dbReference type="Pfam" id="PF13439">
    <property type="entry name" value="Glyco_transf_4"/>
    <property type="match status" value="1"/>
</dbReference>
<dbReference type="PANTHER" id="PTHR45947">
    <property type="entry name" value="SULFOQUINOVOSYL TRANSFERASE SQD2"/>
    <property type="match status" value="1"/>
</dbReference>
<dbReference type="Pfam" id="PF00534">
    <property type="entry name" value="Glycos_transf_1"/>
    <property type="match status" value="1"/>
</dbReference>
<dbReference type="PANTHER" id="PTHR45947:SF3">
    <property type="entry name" value="SULFOQUINOVOSYL TRANSFERASE SQD2"/>
    <property type="match status" value="1"/>
</dbReference>
<evidence type="ECO:0000256" key="2">
    <source>
        <dbReference type="ARBA" id="ARBA00022679"/>
    </source>
</evidence>
<dbReference type="RefSeq" id="WP_167462315.1">
    <property type="nucleotide sequence ID" value="NZ_CP046171.1"/>
</dbReference>
<dbReference type="GO" id="GO:1901137">
    <property type="term" value="P:carbohydrate derivative biosynthetic process"/>
    <property type="evidence" value="ECO:0007669"/>
    <property type="project" value="UniProtKB-ARBA"/>
</dbReference>
<evidence type="ECO:0000313" key="5">
    <source>
        <dbReference type="EMBL" id="QIS03247.1"/>
    </source>
</evidence>
<dbReference type="Proteomes" id="UP000501705">
    <property type="component" value="Chromosome"/>
</dbReference>
<evidence type="ECO:0000256" key="1">
    <source>
        <dbReference type="ARBA" id="ARBA00022676"/>
    </source>
</evidence>
<dbReference type="SUPFAM" id="SSF53756">
    <property type="entry name" value="UDP-Glycosyltransferase/glycogen phosphorylase"/>
    <property type="match status" value="1"/>
</dbReference>
<protein>
    <submittedName>
        <fullName evidence="5">Glycosyltransferase</fullName>
    </submittedName>
</protein>
<dbReference type="InterPro" id="IPR001296">
    <property type="entry name" value="Glyco_trans_1"/>
</dbReference>
<sequence>MTAPRVALVHERFTEYGGSEAVVAEFLRTWPGAAVFAPIVSTAGYGALAAQCGVGQLDSIQDSWLSRAHAVLGARAHAPLLPFVPRALRRLPLAGRFDAVVVSHHAFATQAVFATDAPVVAYVHSPARWAWDDAFRAQEAGGRAGQLALAGLGRVARRAELRAAPRLTRVIANSHAVAERVREWWGLSAAVVNPPVRIDRFTPDAGLPRENFFLFAGRLVPYKRADLAIKAAQRAGRRLVVLGEGRHRPYLESIAGPETTFLGAASDAVLLDCYRRCRALLMPGVEDFGIVPVEAMACGTPVLAVGAGGALDTVLPGATGEYLAAGEDELVVTGLARRMREFDSAAYDSVAIRAHATTFSPAAFRARLADAVARTLDRERDPRG</sequence>
<keyword evidence="1" id="KW-0328">Glycosyltransferase</keyword>
<proteinExistence type="predicted"/>
<evidence type="ECO:0000259" key="3">
    <source>
        <dbReference type="Pfam" id="PF00534"/>
    </source>
</evidence>
<name>A0A6G9XQQ1_NOCBR</name>
<dbReference type="GO" id="GO:0016757">
    <property type="term" value="F:glycosyltransferase activity"/>
    <property type="evidence" value="ECO:0007669"/>
    <property type="project" value="UniProtKB-KW"/>
</dbReference>
<feature type="domain" description="Glycosyl transferase family 1" evidence="3">
    <location>
        <begin position="209"/>
        <end position="334"/>
    </location>
</feature>
<dbReference type="Gene3D" id="3.40.50.2000">
    <property type="entry name" value="Glycogen Phosphorylase B"/>
    <property type="match status" value="2"/>
</dbReference>
<evidence type="ECO:0000313" key="6">
    <source>
        <dbReference type="Proteomes" id="UP000501705"/>
    </source>
</evidence>
<dbReference type="InterPro" id="IPR050194">
    <property type="entry name" value="Glycosyltransferase_grp1"/>
</dbReference>
<evidence type="ECO:0000259" key="4">
    <source>
        <dbReference type="Pfam" id="PF13439"/>
    </source>
</evidence>